<feature type="domain" description="Imelysin-like" evidence="3">
    <location>
        <begin position="70"/>
        <end position="359"/>
    </location>
</feature>
<keyword evidence="5" id="KW-1185">Reference proteome</keyword>
<organism evidence="4 5">
    <name type="scientific">Leptospira fletcheri</name>
    <dbReference type="NCBI Taxonomy" id="2484981"/>
    <lineage>
        <taxon>Bacteria</taxon>
        <taxon>Pseudomonadati</taxon>
        <taxon>Spirochaetota</taxon>
        <taxon>Spirochaetia</taxon>
        <taxon>Leptospirales</taxon>
        <taxon>Leptospiraceae</taxon>
        <taxon>Leptospira</taxon>
    </lineage>
</organism>
<evidence type="ECO:0000313" key="5">
    <source>
        <dbReference type="Proteomes" id="UP000298458"/>
    </source>
</evidence>
<sequence>MKQPVVWRRLRGLVSLLFPLYFLFFSSCSPRHPGASDNSLVNGFLYRMFNTYDPSNFLANVGRTIAPPLFANLKTQTANLVTQGTTLASSCTAGNLTNFQNAWLANIAAAKQVEIFHFGPFVTYYPLFDAWPGEAMKTVSPESPPSAGDMDSLDFDYTGTYGASVAGATSYIGTLDKDAKGLIAIEYVAFIKPGSYGANQEACSDLTSIRLNLLQALIADYASNANALANAWDPTGTTKYGEQLATAGKGSTTYSYSGAALNDVFSGALRQLSTMKDGKLEKPAGLSNGGNGVINLSLSESRLSGNSVVNLRNNLASFKALYLGNGAVGLSDYIRYYSPSLDTRAKSDITQLETVLNSFSNISSANMSSISQSVALLSDLLNVLNVQFPAVLGNGPVSSSGGDGD</sequence>
<dbReference type="InterPro" id="IPR038352">
    <property type="entry name" value="Imelysin_sf"/>
</dbReference>
<comment type="caution">
    <text evidence="4">The sequence shown here is derived from an EMBL/GenBank/DDBJ whole genome shotgun (WGS) entry which is preliminary data.</text>
</comment>
<dbReference type="AlphaFoldDB" id="A0A4R9GJB0"/>
<accession>A0A4R9GJB0</accession>
<evidence type="ECO:0000313" key="4">
    <source>
        <dbReference type="EMBL" id="TGK13142.1"/>
    </source>
</evidence>
<name>A0A4R9GJB0_9LEPT</name>
<dbReference type="InterPro" id="IPR018976">
    <property type="entry name" value="Imelysin-like"/>
</dbReference>
<dbReference type="CDD" id="cd14659">
    <property type="entry name" value="Imelysin-like_IPPA"/>
    <property type="match status" value="1"/>
</dbReference>
<dbReference type="PROSITE" id="PS51257">
    <property type="entry name" value="PROKAR_LIPOPROTEIN"/>
    <property type="match status" value="1"/>
</dbReference>
<dbReference type="InterPro" id="IPR034984">
    <property type="entry name" value="Imelysin-like_IPPA"/>
</dbReference>
<dbReference type="GO" id="GO:0030313">
    <property type="term" value="C:cell envelope"/>
    <property type="evidence" value="ECO:0007669"/>
    <property type="project" value="UniProtKB-SubCell"/>
</dbReference>
<dbReference type="OrthoDB" id="317140at2"/>
<dbReference type="Pfam" id="PF09375">
    <property type="entry name" value="Peptidase_M75"/>
    <property type="match status" value="1"/>
</dbReference>
<dbReference type="Proteomes" id="UP000298458">
    <property type="component" value="Unassembled WGS sequence"/>
</dbReference>
<evidence type="ECO:0000256" key="1">
    <source>
        <dbReference type="ARBA" id="ARBA00004196"/>
    </source>
</evidence>
<dbReference type="EMBL" id="RQET01000002">
    <property type="protein sequence ID" value="TGK13142.1"/>
    <property type="molecule type" value="Genomic_DNA"/>
</dbReference>
<gene>
    <name evidence="4" type="ORF">EHO60_02780</name>
</gene>
<proteinExistence type="predicted"/>
<evidence type="ECO:0000256" key="2">
    <source>
        <dbReference type="ARBA" id="ARBA00022729"/>
    </source>
</evidence>
<dbReference type="Gene3D" id="1.20.1420.20">
    <property type="entry name" value="M75 peptidase, HXXE motif"/>
    <property type="match status" value="1"/>
</dbReference>
<protein>
    <submittedName>
        <fullName evidence="4">Iron-regulated protein a</fullName>
    </submittedName>
</protein>
<comment type="subcellular location">
    <subcellularLocation>
        <location evidence="1">Cell envelope</location>
    </subcellularLocation>
</comment>
<reference evidence="4" key="1">
    <citation type="journal article" date="2019" name="PLoS Negl. Trop. Dis.">
        <title>Revisiting the worldwide diversity of Leptospira species in the environment.</title>
        <authorList>
            <person name="Vincent A.T."/>
            <person name="Schiettekatte O."/>
            <person name="Bourhy P."/>
            <person name="Veyrier F.J."/>
            <person name="Picardeau M."/>
        </authorList>
    </citation>
    <scope>NUCLEOTIDE SEQUENCE [LARGE SCALE GENOMIC DNA]</scope>
    <source>
        <strain evidence="4">SSW15</strain>
    </source>
</reference>
<evidence type="ECO:0000259" key="3">
    <source>
        <dbReference type="Pfam" id="PF09375"/>
    </source>
</evidence>
<keyword evidence="2" id="KW-0732">Signal</keyword>